<dbReference type="InterPro" id="IPR007875">
    <property type="entry name" value="Sprouty"/>
</dbReference>
<dbReference type="InterPro" id="IPR051192">
    <property type="entry name" value="Sprouty_domain"/>
</dbReference>
<dbReference type="GO" id="GO:0005829">
    <property type="term" value="C:cytosol"/>
    <property type="evidence" value="ECO:0007669"/>
    <property type="project" value="TreeGrafter"/>
</dbReference>
<evidence type="ECO:0000313" key="3">
    <source>
        <dbReference type="EMBL" id="ABO65254.1"/>
    </source>
</evidence>
<dbReference type="GO" id="GO:0040037">
    <property type="term" value="P:negative regulation of fibroblast growth factor receptor signaling pathway"/>
    <property type="evidence" value="ECO:0007669"/>
    <property type="project" value="TreeGrafter"/>
</dbReference>
<dbReference type="AlphaFoldDB" id="B0EVL9"/>
<dbReference type="Pfam" id="PF05210">
    <property type="entry name" value="Sprouty"/>
    <property type="match status" value="1"/>
</dbReference>
<dbReference type="PANTHER" id="PTHR12365:SF7">
    <property type="entry name" value="PROTEIN SPROUTY"/>
    <property type="match status" value="1"/>
</dbReference>
<sequence>MAQDGGDLVVRQPTSVHGSPPGSRPILLPPGWRNRNLLALRSATGDEARPNDYVDTRNNRLNGNNNESPNSRSADNSGDESQSRTDLIVIRDPKGKAKILRVVKSQPDEKAKLKSEQSPPTTPTHSGELHGKDEKLSKDPFPCPQCGYCRCEKCRNSNSLPSTSCCNGRCECSPECVLNCCTCMTCVKSLFYHCARESDTEYAYCTDDPCSCRPHRRCARWTCLSLLSLCLPCLCCYLPGRGALEAYRQCQSQGRQGCQCSRWENGEAYDAL</sequence>
<dbReference type="GO" id="GO:0048513">
    <property type="term" value="P:animal organ development"/>
    <property type="evidence" value="ECO:0007669"/>
    <property type="project" value="TreeGrafter"/>
</dbReference>
<dbReference type="GO" id="GO:0016020">
    <property type="term" value="C:membrane"/>
    <property type="evidence" value="ECO:0007669"/>
    <property type="project" value="InterPro"/>
</dbReference>
<dbReference type="PANTHER" id="PTHR12365">
    <property type="entry name" value="SPROUTY"/>
    <property type="match status" value="1"/>
</dbReference>
<dbReference type="PROSITE" id="PS51227">
    <property type="entry name" value="SPR"/>
    <property type="match status" value="1"/>
</dbReference>
<name>B0EVL9_PARLI</name>
<evidence type="ECO:0000256" key="1">
    <source>
        <dbReference type="ARBA" id="ARBA00010964"/>
    </source>
</evidence>
<dbReference type="EMBL" id="EF157979">
    <property type="protein sequence ID" value="ABO65254.1"/>
    <property type="molecule type" value="mRNA"/>
</dbReference>
<proteinExistence type="evidence at transcript level"/>
<feature type="compositionally biased region" description="Basic and acidic residues" evidence="2">
    <location>
        <begin position="44"/>
        <end position="58"/>
    </location>
</feature>
<reference evidence="3" key="1">
    <citation type="journal article" date="2008" name="Development">
        <title>FGF signals guide migration of mesenchymal cells, control skeletal morphogenesis [corrected] and regulate gastrulation during sea urchin development.</title>
        <authorList>
            <person name="Rottinger E."/>
            <person name="Saudemont A."/>
            <person name="Duboc V."/>
            <person name="Besnardeau L."/>
            <person name="McClay D."/>
            <person name="Lepage T."/>
        </authorList>
    </citation>
    <scope>NUCLEOTIDE SEQUENCE</scope>
</reference>
<feature type="compositionally biased region" description="Polar residues" evidence="2">
    <location>
        <begin position="116"/>
        <end position="125"/>
    </location>
</feature>
<organism evidence="3">
    <name type="scientific">Paracentrotus lividus</name>
    <name type="common">Common sea urchin</name>
    <dbReference type="NCBI Taxonomy" id="7656"/>
    <lineage>
        <taxon>Eukaryota</taxon>
        <taxon>Metazoa</taxon>
        <taxon>Echinodermata</taxon>
        <taxon>Eleutherozoa</taxon>
        <taxon>Echinozoa</taxon>
        <taxon>Echinoidea</taxon>
        <taxon>Euechinoidea</taxon>
        <taxon>Echinacea</taxon>
        <taxon>Camarodonta</taxon>
        <taxon>Echinidea</taxon>
        <taxon>Echinidae</taxon>
        <taxon>Paracentrotus</taxon>
    </lineage>
</organism>
<comment type="similarity">
    <text evidence="1">Belongs to the sprouty family.</text>
</comment>
<feature type="compositionally biased region" description="Low complexity" evidence="2">
    <location>
        <begin position="59"/>
        <end position="73"/>
    </location>
</feature>
<feature type="compositionally biased region" description="Basic and acidic residues" evidence="2">
    <location>
        <begin position="106"/>
        <end position="115"/>
    </location>
</feature>
<feature type="region of interest" description="Disordered" evidence="2">
    <location>
        <begin position="43"/>
        <end position="133"/>
    </location>
</feature>
<feature type="region of interest" description="Disordered" evidence="2">
    <location>
        <begin position="1"/>
        <end position="30"/>
    </location>
</feature>
<protein>
    <submittedName>
        <fullName evidence="3">Sprouty</fullName>
    </submittedName>
</protein>
<accession>B0EVL9</accession>
<dbReference type="GO" id="GO:0046580">
    <property type="term" value="P:negative regulation of Ras protein signal transduction"/>
    <property type="evidence" value="ECO:0007669"/>
    <property type="project" value="TreeGrafter"/>
</dbReference>
<evidence type="ECO:0000256" key="2">
    <source>
        <dbReference type="SAM" id="MobiDB-lite"/>
    </source>
</evidence>